<feature type="chain" id="PRO_5047312196" evidence="4">
    <location>
        <begin position="23"/>
        <end position="434"/>
    </location>
</feature>
<evidence type="ECO:0000313" key="5">
    <source>
        <dbReference type="EMBL" id="UUI72951.1"/>
    </source>
</evidence>
<name>A0ABY5KUS3_9CELL</name>
<evidence type="ECO:0000256" key="4">
    <source>
        <dbReference type="SAM" id="SignalP"/>
    </source>
</evidence>
<protein>
    <submittedName>
        <fullName evidence="5">Extracellular solute-binding protein</fullName>
    </submittedName>
</protein>
<dbReference type="PROSITE" id="PS51257">
    <property type="entry name" value="PROKAR_LIPOPROTEIN"/>
    <property type="match status" value="1"/>
</dbReference>
<gene>
    <name evidence="5" type="ORF">NP048_05785</name>
</gene>
<keyword evidence="3 4" id="KW-0732">Signal</keyword>
<dbReference type="InterPro" id="IPR006059">
    <property type="entry name" value="SBP"/>
</dbReference>
<keyword evidence="2" id="KW-0813">Transport</keyword>
<evidence type="ECO:0000256" key="2">
    <source>
        <dbReference type="ARBA" id="ARBA00022448"/>
    </source>
</evidence>
<dbReference type="Gene3D" id="3.40.190.10">
    <property type="entry name" value="Periplasmic binding protein-like II"/>
    <property type="match status" value="2"/>
</dbReference>
<dbReference type="Pfam" id="PF01547">
    <property type="entry name" value="SBP_bac_1"/>
    <property type="match status" value="1"/>
</dbReference>
<evidence type="ECO:0000256" key="3">
    <source>
        <dbReference type="ARBA" id="ARBA00022729"/>
    </source>
</evidence>
<dbReference type="EMBL" id="CP101987">
    <property type="protein sequence ID" value="UUI72951.1"/>
    <property type="molecule type" value="Genomic_DNA"/>
</dbReference>
<comment type="similarity">
    <text evidence="1">Belongs to the bacterial solute-binding protein 1 family.</text>
</comment>
<sequence>MKRTAALRAVALGAAVAMIATACSSGSAGDDATDGSGDENVTLTWWHNSNTGAGKDYYDELADKFESDHPGVTIEVSALQHEDMLTKLDAAFQTNSAPDIYMERGGGELKSHVEAGLTKDITESAADTISAIGGSVDGWTVDGRVYSLPFSIGVVGFWYNKAMFAQAGITENPKTMDELYAAVDKLKAVGIEPISVGAGDGWPAAHYWYYFGLRQCSKDALEAATQKFEFTDDCWVRAGESLEELISKQPFNTGFEATEAQGTPESASGLLANRKVAMELAGHWEPGVMQGLTEDEQGLGEDTGWFPFPEVSGGEGDPAAQLGGGDAWACSEKSPDVCVDFIEFLLASDQQKRFAELDMGLPTLPSATAFVAAPELAQLLSFRNEAPYVQLYFDTAFGENIGGAMNDAIVSVFNSNGTSQGIVDAITSAAALEQ</sequence>
<dbReference type="RefSeq" id="WP_227577263.1">
    <property type="nucleotide sequence ID" value="NZ_CP101987.1"/>
</dbReference>
<evidence type="ECO:0000313" key="6">
    <source>
        <dbReference type="Proteomes" id="UP001316384"/>
    </source>
</evidence>
<keyword evidence="6" id="KW-1185">Reference proteome</keyword>
<organism evidence="5 6">
    <name type="scientific">Cellulomonas xiejunii</name>
    <dbReference type="NCBI Taxonomy" id="2968083"/>
    <lineage>
        <taxon>Bacteria</taxon>
        <taxon>Bacillati</taxon>
        <taxon>Actinomycetota</taxon>
        <taxon>Actinomycetes</taxon>
        <taxon>Micrococcales</taxon>
        <taxon>Cellulomonadaceae</taxon>
        <taxon>Cellulomonas</taxon>
    </lineage>
</organism>
<proteinExistence type="inferred from homology"/>
<accession>A0ABY5KUS3</accession>
<evidence type="ECO:0000256" key="1">
    <source>
        <dbReference type="ARBA" id="ARBA00008520"/>
    </source>
</evidence>
<dbReference type="Proteomes" id="UP001316384">
    <property type="component" value="Chromosome"/>
</dbReference>
<dbReference type="SUPFAM" id="SSF53850">
    <property type="entry name" value="Periplasmic binding protein-like II"/>
    <property type="match status" value="1"/>
</dbReference>
<dbReference type="PANTHER" id="PTHR30061:SF50">
    <property type="entry name" value="MALTOSE_MALTODEXTRIN-BINDING PERIPLASMIC PROTEIN"/>
    <property type="match status" value="1"/>
</dbReference>
<reference evidence="5 6" key="1">
    <citation type="submission" date="2022-07" db="EMBL/GenBank/DDBJ databases">
        <title>Novel species in genus cellulomonas.</title>
        <authorList>
            <person name="Ye L."/>
        </authorList>
    </citation>
    <scope>NUCLEOTIDE SEQUENCE [LARGE SCALE GENOMIC DNA]</scope>
    <source>
        <strain evidence="6">zg-B89</strain>
    </source>
</reference>
<dbReference type="PANTHER" id="PTHR30061">
    <property type="entry name" value="MALTOSE-BINDING PERIPLASMIC PROTEIN"/>
    <property type="match status" value="1"/>
</dbReference>
<feature type="signal peptide" evidence="4">
    <location>
        <begin position="1"/>
        <end position="22"/>
    </location>
</feature>